<reference evidence="3" key="1">
    <citation type="submission" date="2025-08" db="UniProtKB">
        <authorList>
            <consortium name="RefSeq"/>
        </authorList>
    </citation>
    <scope>IDENTIFICATION</scope>
</reference>
<dbReference type="Proteomes" id="UP000265300">
    <property type="component" value="Unplaced"/>
</dbReference>
<feature type="region of interest" description="Disordered" evidence="1">
    <location>
        <begin position="1"/>
        <end position="149"/>
    </location>
</feature>
<dbReference type="KEGG" id="lve:103072713"/>
<accession>A0A340WMR6</accession>
<evidence type="ECO:0000313" key="3">
    <source>
        <dbReference type="RefSeq" id="XP_007448310.1"/>
    </source>
</evidence>
<feature type="compositionally biased region" description="Pro residues" evidence="1">
    <location>
        <begin position="101"/>
        <end position="111"/>
    </location>
</feature>
<dbReference type="InParanoid" id="A0A340WMR6"/>
<sequence>MLRGARTAGSSGGCAAAGSRRSRRNKGLSARGPGSRGDGQQPPPGTCGDDGPGAGSASAGGFRLGPAAAAAPGNKPLCWAPRGRLPASSPAGEAGSRGREPAPPPPPPAPPRSRGRAHIAGTPAPGSPARRPLAGAVPRLSPGPPLLPPDFVSPRLHAPLVTVSCGFRAAPEPSS</sequence>
<dbReference type="GeneID" id="103072713"/>
<evidence type="ECO:0000256" key="1">
    <source>
        <dbReference type="SAM" id="MobiDB-lite"/>
    </source>
</evidence>
<evidence type="ECO:0000313" key="2">
    <source>
        <dbReference type="Proteomes" id="UP000265300"/>
    </source>
</evidence>
<dbReference type="RefSeq" id="XP_007448310.1">
    <property type="nucleotide sequence ID" value="XM_007448248.1"/>
</dbReference>
<keyword evidence="2" id="KW-1185">Reference proteome</keyword>
<name>A0A340WMR6_LIPVE</name>
<proteinExistence type="predicted"/>
<gene>
    <name evidence="3" type="primary">LOC103072713</name>
</gene>
<organism evidence="2 3">
    <name type="scientific">Lipotes vexillifer</name>
    <name type="common">Yangtze river dolphin</name>
    <dbReference type="NCBI Taxonomy" id="118797"/>
    <lineage>
        <taxon>Eukaryota</taxon>
        <taxon>Metazoa</taxon>
        <taxon>Chordata</taxon>
        <taxon>Craniata</taxon>
        <taxon>Vertebrata</taxon>
        <taxon>Euteleostomi</taxon>
        <taxon>Mammalia</taxon>
        <taxon>Eutheria</taxon>
        <taxon>Laurasiatheria</taxon>
        <taxon>Artiodactyla</taxon>
        <taxon>Whippomorpha</taxon>
        <taxon>Cetacea</taxon>
        <taxon>Odontoceti</taxon>
        <taxon>Lipotidae</taxon>
        <taxon>Lipotes</taxon>
    </lineage>
</organism>
<feature type="compositionally biased region" description="Low complexity" evidence="1">
    <location>
        <begin position="55"/>
        <end position="73"/>
    </location>
</feature>
<dbReference type="AlphaFoldDB" id="A0A340WMR6"/>
<feature type="compositionally biased region" description="Low complexity" evidence="1">
    <location>
        <begin position="1"/>
        <end position="19"/>
    </location>
</feature>
<protein>
    <submittedName>
        <fullName evidence="3">Uncharacterized protein</fullName>
    </submittedName>
</protein>